<dbReference type="AlphaFoldDB" id="A0A975BRU3"/>
<dbReference type="EMBL" id="CP061800">
    <property type="protein sequence ID" value="QTA90471.1"/>
    <property type="molecule type" value="Genomic_DNA"/>
</dbReference>
<feature type="domain" description="Cyclic nucleotide-binding" evidence="1">
    <location>
        <begin position="22"/>
        <end position="117"/>
    </location>
</feature>
<evidence type="ECO:0000313" key="2">
    <source>
        <dbReference type="EMBL" id="QTA90471.1"/>
    </source>
</evidence>
<reference evidence="2" key="1">
    <citation type="journal article" date="2021" name="Microb. Physiol.">
        <title>Proteogenomic Insights into the Physiology of Marine, Sulfate-Reducing, Filamentous Desulfonema limicola and Desulfonema magnum.</title>
        <authorList>
            <person name="Schnaars V."/>
            <person name="Wohlbrand L."/>
            <person name="Scheve S."/>
            <person name="Hinrichs C."/>
            <person name="Reinhardt R."/>
            <person name="Rabus R."/>
        </authorList>
    </citation>
    <scope>NUCLEOTIDE SEQUENCE</scope>
    <source>
        <strain evidence="2">4be13</strain>
    </source>
</reference>
<proteinExistence type="predicted"/>
<evidence type="ECO:0000313" key="3">
    <source>
        <dbReference type="Proteomes" id="UP000663722"/>
    </source>
</evidence>
<evidence type="ECO:0000259" key="1">
    <source>
        <dbReference type="PROSITE" id="PS50042"/>
    </source>
</evidence>
<dbReference type="InterPro" id="IPR014710">
    <property type="entry name" value="RmlC-like_jellyroll"/>
</dbReference>
<dbReference type="CDD" id="cd00038">
    <property type="entry name" value="CAP_ED"/>
    <property type="match status" value="1"/>
</dbReference>
<dbReference type="Proteomes" id="UP000663722">
    <property type="component" value="Chromosome"/>
</dbReference>
<protein>
    <submittedName>
        <fullName evidence="2">Cyclic nucleotide-binding domain-containing protein</fullName>
    </submittedName>
</protein>
<dbReference type="Gene3D" id="2.60.120.10">
    <property type="entry name" value="Jelly Rolls"/>
    <property type="match status" value="1"/>
</dbReference>
<dbReference type="InterPro" id="IPR018490">
    <property type="entry name" value="cNMP-bd_dom_sf"/>
</dbReference>
<dbReference type="RefSeq" id="WP_207678662.1">
    <property type="nucleotide sequence ID" value="NZ_CP061800.1"/>
</dbReference>
<keyword evidence="3" id="KW-1185">Reference proteome</keyword>
<dbReference type="SMART" id="SM00100">
    <property type="entry name" value="cNMP"/>
    <property type="match status" value="1"/>
</dbReference>
<dbReference type="SUPFAM" id="SSF51206">
    <property type="entry name" value="cAMP-binding domain-like"/>
    <property type="match status" value="1"/>
</dbReference>
<name>A0A975BRU3_9BACT</name>
<gene>
    <name evidence="2" type="ORF">dnm_065320</name>
</gene>
<dbReference type="InterPro" id="IPR000595">
    <property type="entry name" value="cNMP-bd_dom"/>
</dbReference>
<dbReference type="PROSITE" id="PS50042">
    <property type="entry name" value="CNMP_BINDING_3"/>
    <property type="match status" value="1"/>
</dbReference>
<dbReference type="Pfam" id="PF00027">
    <property type="entry name" value="cNMP_binding"/>
    <property type="match status" value="1"/>
</dbReference>
<accession>A0A975BRU3</accession>
<sequence>MFRSKYFKNNILNIQRLITNPPLRKFEIKNLRQSLRLSRIKAYEDGELIIEKNDRDPCIYFLLSGKVRVRKEGAKSEIIDRQGEIFGEMEILDGLVTTASVYAEGKVVCLAVNPPSFANRLTSDEITDVLLLLYRIFMEFIAIRLRLINDELVKTKKEAERLRGGA</sequence>
<dbReference type="KEGG" id="dmm:dnm_065320"/>
<organism evidence="2 3">
    <name type="scientific">Desulfonema magnum</name>
    <dbReference type="NCBI Taxonomy" id="45655"/>
    <lineage>
        <taxon>Bacteria</taxon>
        <taxon>Pseudomonadati</taxon>
        <taxon>Thermodesulfobacteriota</taxon>
        <taxon>Desulfobacteria</taxon>
        <taxon>Desulfobacterales</taxon>
        <taxon>Desulfococcaceae</taxon>
        <taxon>Desulfonema</taxon>
    </lineage>
</organism>